<evidence type="ECO:0000259" key="8">
    <source>
        <dbReference type="PROSITE" id="PS51382"/>
    </source>
</evidence>
<name>A0AA40DHX7_9PEZI</name>
<dbReference type="InterPro" id="IPR051572">
    <property type="entry name" value="VTC_Complex_Subunit"/>
</dbReference>
<feature type="compositionally biased region" description="Basic and acidic residues" evidence="6">
    <location>
        <begin position="296"/>
        <end position="308"/>
    </location>
</feature>
<feature type="transmembrane region" description="Helical" evidence="7">
    <location>
        <begin position="433"/>
        <end position="459"/>
    </location>
</feature>
<feature type="domain" description="SPX" evidence="8">
    <location>
        <begin position="1"/>
        <end position="163"/>
    </location>
</feature>
<evidence type="ECO:0000256" key="4">
    <source>
        <dbReference type="ARBA" id="ARBA00022989"/>
    </source>
</evidence>
<dbReference type="AlphaFoldDB" id="A0AA40DHX7"/>
<evidence type="ECO:0000256" key="1">
    <source>
        <dbReference type="ARBA" id="ARBA00004128"/>
    </source>
</evidence>
<feature type="region of interest" description="Disordered" evidence="6">
    <location>
        <begin position="295"/>
        <end position="372"/>
    </location>
</feature>
<feature type="transmembrane region" description="Helical" evidence="7">
    <location>
        <begin position="401"/>
        <end position="426"/>
    </location>
</feature>
<dbReference type="Proteomes" id="UP001172159">
    <property type="component" value="Unassembled WGS sequence"/>
</dbReference>
<evidence type="ECO:0000313" key="10">
    <source>
        <dbReference type="Proteomes" id="UP001172159"/>
    </source>
</evidence>
<feature type="transmembrane region" description="Helical" evidence="7">
    <location>
        <begin position="471"/>
        <end position="492"/>
    </location>
</feature>
<keyword evidence="4 7" id="KW-1133">Transmembrane helix</keyword>
<dbReference type="PANTHER" id="PTHR46140">
    <property type="entry name" value="VACUOLAR TRANSPORTER CHAPERONE 1-RELATED"/>
    <property type="match status" value="1"/>
</dbReference>
<evidence type="ECO:0000256" key="5">
    <source>
        <dbReference type="ARBA" id="ARBA00023136"/>
    </source>
</evidence>
<keyword evidence="5 7" id="KW-0472">Membrane</keyword>
<dbReference type="GO" id="GO:0005774">
    <property type="term" value="C:vacuolar membrane"/>
    <property type="evidence" value="ECO:0007669"/>
    <property type="project" value="UniProtKB-SubCell"/>
</dbReference>
<evidence type="ECO:0000256" key="6">
    <source>
        <dbReference type="SAM" id="MobiDB-lite"/>
    </source>
</evidence>
<evidence type="ECO:0000313" key="9">
    <source>
        <dbReference type="EMBL" id="KAK0701467.1"/>
    </source>
</evidence>
<evidence type="ECO:0000256" key="2">
    <source>
        <dbReference type="ARBA" id="ARBA00022554"/>
    </source>
</evidence>
<keyword evidence="2" id="KW-0926">Vacuole</keyword>
<dbReference type="InterPro" id="IPR004331">
    <property type="entry name" value="SPX_dom"/>
</dbReference>
<evidence type="ECO:0000256" key="3">
    <source>
        <dbReference type="ARBA" id="ARBA00022692"/>
    </source>
</evidence>
<proteinExistence type="predicted"/>
<dbReference type="PROSITE" id="PS51382">
    <property type="entry name" value="SPX"/>
    <property type="match status" value="1"/>
</dbReference>
<keyword evidence="10" id="KW-1185">Reference proteome</keyword>
<protein>
    <recommendedName>
        <fullName evidence="8">SPX domain-containing protein</fullName>
    </recommendedName>
</protein>
<comment type="caution">
    <text evidence="9">The sequence shown here is derived from an EMBL/GenBank/DDBJ whole genome shotgun (WGS) entry which is preliminary data.</text>
</comment>
<feature type="compositionally biased region" description="Polar residues" evidence="6">
    <location>
        <begin position="313"/>
        <end position="323"/>
    </location>
</feature>
<dbReference type="EMBL" id="JAUKTV010000027">
    <property type="protein sequence ID" value="KAK0701467.1"/>
    <property type="molecule type" value="Genomic_DNA"/>
</dbReference>
<dbReference type="PANTHER" id="PTHR46140:SF1">
    <property type="entry name" value="VACUOLAR TRANSPORTER CHAPERONE COMPLEX SUBUNIT 4-RELATED"/>
    <property type="match status" value="1"/>
</dbReference>
<dbReference type="GO" id="GO:0006799">
    <property type="term" value="P:polyphosphate biosynthetic process"/>
    <property type="evidence" value="ECO:0007669"/>
    <property type="project" value="UniProtKB-ARBA"/>
</dbReference>
<dbReference type="CDD" id="cd14474">
    <property type="entry name" value="SPX_YDR089W"/>
    <property type="match status" value="1"/>
</dbReference>
<organism evidence="9 10">
    <name type="scientific">Apiosordaria backusii</name>
    <dbReference type="NCBI Taxonomy" id="314023"/>
    <lineage>
        <taxon>Eukaryota</taxon>
        <taxon>Fungi</taxon>
        <taxon>Dikarya</taxon>
        <taxon>Ascomycota</taxon>
        <taxon>Pezizomycotina</taxon>
        <taxon>Sordariomycetes</taxon>
        <taxon>Sordariomycetidae</taxon>
        <taxon>Sordariales</taxon>
        <taxon>Lasiosphaeriaceae</taxon>
        <taxon>Apiosordaria</taxon>
    </lineage>
</organism>
<comment type="subcellular location">
    <subcellularLocation>
        <location evidence="1">Vacuole membrane</location>
        <topology evidence="1">Multi-pass membrane protein</topology>
    </subcellularLocation>
</comment>
<sequence length="496" mass="55654">MKYGEQFEQESVPQWSLHNIDYNSLKRYIKTHTTKDQATAITIPGHQDTALSKFEESFYSELCRQHDRVDLFVGSKADEIARRLQHSSNQIHRLIVRCATSGRSTVSIKRQRRFAKYEQDLLQCGDDIRSLRRFVNAQIVAFRKILKKYRKWTGSSTLGARFRDNVLSHPKSFTLCDFSHLQTRYDDLLVTLRAASPADMSGIVSPAPESTDPRDRQRSPSEETVVNETQPTVVYWNEYDCGSEAGDNDRNGDDDYCIYIDPNEDVRFPGMKALGSLFSNPVKKLNSAWMSIRSVRSRESPGSDDGERGPLLPTNSTLSTYGSTRGKPTDPSYFTIPPGSRGAQSDTDVEEDANYSSNRHSRRGSYGYASSEDQFPSGYRPHYAALPSINDQRIEQYRENIFFWVTWGCYAVAYVLMGIAAVLITAGRQKKRLVVDVGVTLGIMTSLGLACAVICMTVPRQERMGWLGLVARWVAFAGICAANGVLLVLVVGNAPL</sequence>
<evidence type="ECO:0000256" key="7">
    <source>
        <dbReference type="SAM" id="Phobius"/>
    </source>
</evidence>
<accession>A0AA40DHX7</accession>
<gene>
    <name evidence="9" type="ORF">B0T21DRAFT_378708</name>
</gene>
<feature type="region of interest" description="Disordered" evidence="6">
    <location>
        <begin position="200"/>
        <end position="229"/>
    </location>
</feature>
<reference evidence="9" key="1">
    <citation type="submission" date="2023-06" db="EMBL/GenBank/DDBJ databases">
        <title>Genome-scale phylogeny and comparative genomics of the fungal order Sordariales.</title>
        <authorList>
            <consortium name="Lawrence Berkeley National Laboratory"/>
            <person name="Hensen N."/>
            <person name="Bonometti L."/>
            <person name="Westerberg I."/>
            <person name="Brannstrom I.O."/>
            <person name="Guillou S."/>
            <person name="Cros-Aarteil S."/>
            <person name="Calhoun S."/>
            <person name="Haridas S."/>
            <person name="Kuo A."/>
            <person name="Mondo S."/>
            <person name="Pangilinan J."/>
            <person name="Riley R."/>
            <person name="Labutti K."/>
            <person name="Andreopoulos B."/>
            <person name="Lipzen A."/>
            <person name="Chen C."/>
            <person name="Yanf M."/>
            <person name="Daum C."/>
            <person name="Ng V."/>
            <person name="Clum A."/>
            <person name="Steindorff A."/>
            <person name="Ohm R."/>
            <person name="Martin F."/>
            <person name="Silar P."/>
            <person name="Natvig D."/>
            <person name="Lalanne C."/>
            <person name="Gautier V."/>
            <person name="Ament-Velasquez S.L."/>
            <person name="Kruys A."/>
            <person name="Hutchinson M.I."/>
            <person name="Powell A.J."/>
            <person name="Barry K."/>
            <person name="Miller A.N."/>
            <person name="Grigoriev I.V."/>
            <person name="Debuchy R."/>
            <person name="Gladieux P."/>
            <person name="Thoren M.H."/>
            <person name="Johannesson H."/>
        </authorList>
    </citation>
    <scope>NUCLEOTIDE SEQUENCE</scope>
    <source>
        <strain evidence="9">CBS 540.89</strain>
    </source>
</reference>
<keyword evidence="3 7" id="KW-0812">Transmembrane</keyword>
<feature type="compositionally biased region" description="Basic and acidic residues" evidence="6">
    <location>
        <begin position="211"/>
        <end position="221"/>
    </location>
</feature>